<gene>
    <name evidence="2" type="ORF">AKO1_002107</name>
</gene>
<name>A0AAW2YNG8_9EUKA</name>
<accession>A0AAW2YNG8</accession>
<evidence type="ECO:0000256" key="1">
    <source>
        <dbReference type="SAM" id="MobiDB-lite"/>
    </source>
</evidence>
<comment type="caution">
    <text evidence="2">The sequence shown here is derived from an EMBL/GenBank/DDBJ whole genome shotgun (WGS) entry which is preliminary data.</text>
</comment>
<evidence type="ECO:0000313" key="2">
    <source>
        <dbReference type="EMBL" id="KAL0478660.1"/>
    </source>
</evidence>
<feature type="compositionally biased region" description="Polar residues" evidence="1">
    <location>
        <begin position="1"/>
        <end position="10"/>
    </location>
</feature>
<dbReference type="Proteomes" id="UP001431209">
    <property type="component" value="Unassembled WGS sequence"/>
</dbReference>
<dbReference type="EMBL" id="JAOPGA020000456">
    <property type="protein sequence ID" value="KAL0478660.1"/>
    <property type="molecule type" value="Genomic_DNA"/>
</dbReference>
<protein>
    <submittedName>
        <fullName evidence="2">Uncharacterized protein</fullName>
    </submittedName>
</protein>
<organism evidence="2 3">
    <name type="scientific">Acrasis kona</name>
    <dbReference type="NCBI Taxonomy" id="1008807"/>
    <lineage>
        <taxon>Eukaryota</taxon>
        <taxon>Discoba</taxon>
        <taxon>Heterolobosea</taxon>
        <taxon>Tetramitia</taxon>
        <taxon>Eutetramitia</taxon>
        <taxon>Acrasidae</taxon>
        <taxon>Acrasis</taxon>
    </lineage>
</organism>
<feature type="compositionally biased region" description="Acidic residues" evidence="1">
    <location>
        <begin position="24"/>
        <end position="46"/>
    </location>
</feature>
<keyword evidence="3" id="KW-1185">Reference proteome</keyword>
<reference evidence="2 3" key="1">
    <citation type="submission" date="2024-03" db="EMBL/GenBank/DDBJ databases">
        <title>The Acrasis kona genome and developmental transcriptomes reveal deep origins of eukaryotic multicellular pathways.</title>
        <authorList>
            <person name="Sheikh S."/>
            <person name="Fu C.-J."/>
            <person name="Brown M.W."/>
            <person name="Baldauf S.L."/>
        </authorList>
    </citation>
    <scope>NUCLEOTIDE SEQUENCE [LARGE SCALE GENOMIC DNA]</scope>
    <source>
        <strain evidence="2 3">ATCC MYA-3509</strain>
    </source>
</reference>
<evidence type="ECO:0000313" key="3">
    <source>
        <dbReference type="Proteomes" id="UP001431209"/>
    </source>
</evidence>
<feature type="region of interest" description="Disordered" evidence="1">
    <location>
        <begin position="1"/>
        <end position="102"/>
    </location>
</feature>
<sequence>MSDLSNNTELFGQHVRSKLHPTDEIADESSDDSDSDTEVGVDDLNEESYVSGNEEEFPDDHIIHNSPRNGRKSKAIKKTVVEAPNKPTEKSSTLVRKRRRKH</sequence>
<dbReference type="AlphaFoldDB" id="A0AAW2YNG8"/>
<proteinExistence type="predicted"/>